<reference evidence="1 2" key="1">
    <citation type="journal article" date="2021" name="Elife">
        <title>Chloroplast acquisition without the gene transfer in kleptoplastic sea slugs, Plakobranchus ocellatus.</title>
        <authorList>
            <person name="Maeda T."/>
            <person name="Takahashi S."/>
            <person name="Yoshida T."/>
            <person name="Shimamura S."/>
            <person name="Takaki Y."/>
            <person name="Nagai Y."/>
            <person name="Toyoda A."/>
            <person name="Suzuki Y."/>
            <person name="Arimoto A."/>
            <person name="Ishii H."/>
            <person name="Satoh N."/>
            <person name="Nishiyama T."/>
            <person name="Hasebe M."/>
            <person name="Maruyama T."/>
            <person name="Minagawa J."/>
            <person name="Obokata J."/>
            <person name="Shigenobu S."/>
        </authorList>
    </citation>
    <scope>NUCLEOTIDE SEQUENCE [LARGE SCALE GENOMIC DNA]</scope>
</reference>
<dbReference type="AlphaFoldDB" id="A0AAV3ZQ36"/>
<evidence type="ECO:0000313" key="1">
    <source>
        <dbReference type="EMBL" id="GFN97259.1"/>
    </source>
</evidence>
<gene>
    <name evidence="1" type="ORF">PoB_002376500</name>
</gene>
<dbReference type="Proteomes" id="UP000735302">
    <property type="component" value="Unassembled WGS sequence"/>
</dbReference>
<evidence type="ECO:0008006" key="3">
    <source>
        <dbReference type="Google" id="ProtNLM"/>
    </source>
</evidence>
<protein>
    <recommendedName>
        <fullName evidence="3">OTU domain-containing protein</fullName>
    </recommendedName>
</protein>
<proteinExistence type="predicted"/>
<evidence type="ECO:0000313" key="2">
    <source>
        <dbReference type="Proteomes" id="UP000735302"/>
    </source>
</evidence>
<dbReference type="EMBL" id="BLXT01002742">
    <property type="protein sequence ID" value="GFN97259.1"/>
    <property type="molecule type" value="Genomic_DNA"/>
</dbReference>
<accession>A0AAV3ZQ36</accession>
<name>A0AAV3ZQ36_9GAST</name>
<comment type="caution">
    <text evidence="1">The sequence shown here is derived from an EMBL/GenBank/DDBJ whole genome shotgun (WGS) entry which is preliminary data.</text>
</comment>
<organism evidence="1 2">
    <name type="scientific">Plakobranchus ocellatus</name>
    <dbReference type="NCBI Taxonomy" id="259542"/>
    <lineage>
        <taxon>Eukaryota</taxon>
        <taxon>Metazoa</taxon>
        <taxon>Spiralia</taxon>
        <taxon>Lophotrochozoa</taxon>
        <taxon>Mollusca</taxon>
        <taxon>Gastropoda</taxon>
        <taxon>Heterobranchia</taxon>
        <taxon>Euthyneura</taxon>
        <taxon>Panpulmonata</taxon>
        <taxon>Sacoglossa</taxon>
        <taxon>Placobranchoidea</taxon>
        <taxon>Plakobranchidae</taxon>
        <taxon>Plakobranchus</taxon>
    </lineage>
</organism>
<keyword evidence="2" id="KW-1185">Reference proteome</keyword>
<sequence>MPTYSWKRSTLKHAKSDGTAEQILKIFHFAKLQGYKPLKVQADGNCFYRAVPLGCFGAEKFHTLLRMLSGIEVLLHPTAYDISHNEYIDIFEDPYLAHYSYDELCEGILKDSAYSRMLAVACTNSVIGNGIMTYCPPTTVPKLLSNPLTKDVRGRGLKESRECTCTVMWSMMICPKNISDFQPNHFVLLRKKSEIPNVFIDLTDVENEGHCGVDDEHQVHINKNDSDDGLFDDP</sequence>